<protein>
    <recommendedName>
        <fullName evidence="9">Glycosyltransferase RgtA/B/C/D-like domain-containing protein</fullName>
    </recommendedName>
</protein>
<comment type="caution">
    <text evidence="10">The sequence shown here is derived from an EMBL/GenBank/DDBJ whole genome shotgun (WGS) entry which is preliminary data.</text>
</comment>
<dbReference type="GO" id="GO:0005886">
    <property type="term" value="C:plasma membrane"/>
    <property type="evidence" value="ECO:0007669"/>
    <property type="project" value="UniProtKB-SubCell"/>
</dbReference>
<keyword evidence="6 8" id="KW-1133">Transmembrane helix</keyword>
<dbReference type="AlphaFoldDB" id="A0A418MEM7"/>
<dbReference type="EMBL" id="QXED01000002">
    <property type="protein sequence ID" value="RIV25215.1"/>
    <property type="molecule type" value="Genomic_DNA"/>
</dbReference>
<keyword evidence="2" id="KW-1003">Cell membrane</keyword>
<feature type="transmembrane region" description="Helical" evidence="8">
    <location>
        <begin position="126"/>
        <end position="159"/>
    </location>
</feature>
<evidence type="ECO:0000256" key="5">
    <source>
        <dbReference type="ARBA" id="ARBA00022692"/>
    </source>
</evidence>
<comment type="subcellular location">
    <subcellularLocation>
        <location evidence="1">Cell membrane</location>
        <topology evidence="1">Multi-pass membrane protein</topology>
    </subcellularLocation>
</comment>
<feature type="transmembrane region" description="Helical" evidence="8">
    <location>
        <begin position="397"/>
        <end position="415"/>
    </location>
</feature>
<keyword evidence="7 8" id="KW-0472">Membrane</keyword>
<evidence type="ECO:0000256" key="2">
    <source>
        <dbReference type="ARBA" id="ARBA00022475"/>
    </source>
</evidence>
<evidence type="ECO:0000313" key="11">
    <source>
        <dbReference type="Proteomes" id="UP000283523"/>
    </source>
</evidence>
<feature type="transmembrane region" description="Helical" evidence="8">
    <location>
        <begin position="62"/>
        <end position="80"/>
    </location>
</feature>
<dbReference type="PANTHER" id="PTHR33908">
    <property type="entry name" value="MANNOSYLTRANSFERASE YKCB-RELATED"/>
    <property type="match status" value="1"/>
</dbReference>
<feature type="transmembrane region" description="Helical" evidence="8">
    <location>
        <begin position="191"/>
        <end position="209"/>
    </location>
</feature>
<keyword evidence="11" id="KW-1185">Reference proteome</keyword>
<evidence type="ECO:0000256" key="1">
    <source>
        <dbReference type="ARBA" id="ARBA00004651"/>
    </source>
</evidence>
<keyword evidence="5 8" id="KW-0812">Transmembrane</keyword>
<proteinExistence type="predicted"/>
<evidence type="ECO:0000256" key="3">
    <source>
        <dbReference type="ARBA" id="ARBA00022676"/>
    </source>
</evidence>
<dbReference type="GO" id="GO:0009103">
    <property type="term" value="P:lipopolysaccharide biosynthetic process"/>
    <property type="evidence" value="ECO:0007669"/>
    <property type="project" value="UniProtKB-ARBA"/>
</dbReference>
<sequence>MSKDWRISNLQSVIYRRVILCVAGSHQLVTNGCMHVDAVKAQSSTTEPLRQNHTWITTLDRYPLGVCLTLFGIATAVNLYKPFHIDDTYHLEAAQWIQQQPLRPMSGQINWYQHKEPMYQANQPPLYFYLIAAVGSLFGYAEVSLHLMQAFFTFLAIYFFQQIARLLRVENGGLLTAFFTLSPAFLVSQNLMVDVPLVALMLAFFYVLLTPRMPTDRMRYLLAGATLSVSLLIKYSSIPLVVVLLVIILFRKHYAYLWAVLIPIGVLAVWSYANLQEYGSIHLLDRPRASWSFGRFAHTIKMLLIGLGAISPFTLLFYLGLIRRQRSPPTAWVVLPLGGMVGFVMATYTQVISEQVAYRLLYGLFLLNGLGLLGLTTRRGKDVVMAVRTGHKPDEPPFVFLLWVGSVATFMVLFSPFMATRHILLMLPPMLFLCAPLLKRVPSAIAAFGVGFAFCLGVMLAVSDWCYADFYRQTAREIRKQLPSDRRVWALGHWGWQWYATQAGMQPYESGLSPLKTGDYVVIPLGVDRQTLSADVRTRVVKRIVPNGTLLTFFSTGHVARFYAGTSWHLTRAPIDTVVIYEVAGRYPKP</sequence>
<feature type="transmembrane region" description="Helical" evidence="8">
    <location>
        <begin position="256"/>
        <end position="275"/>
    </location>
</feature>
<accession>A0A418MEM7</accession>
<evidence type="ECO:0000256" key="8">
    <source>
        <dbReference type="SAM" id="Phobius"/>
    </source>
</evidence>
<dbReference type="Pfam" id="PF13231">
    <property type="entry name" value="PMT_2"/>
    <property type="match status" value="1"/>
</dbReference>
<feature type="transmembrane region" description="Helical" evidence="8">
    <location>
        <begin position="221"/>
        <end position="250"/>
    </location>
</feature>
<dbReference type="GO" id="GO:0016763">
    <property type="term" value="F:pentosyltransferase activity"/>
    <property type="evidence" value="ECO:0007669"/>
    <property type="project" value="TreeGrafter"/>
</dbReference>
<name>A0A418MEM7_9BACT</name>
<reference evidence="10 11" key="1">
    <citation type="submission" date="2018-08" db="EMBL/GenBank/DDBJ databases">
        <title>Fibrisoma montanum sp. nov., isolated from Danxia mountain soil.</title>
        <authorList>
            <person name="Huang Y."/>
        </authorList>
    </citation>
    <scope>NUCLEOTIDE SEQUENCE [LARGE SCALE GENOMIC DNA]</scope>
    <source>
        <strain evidence="10 11">HYT19</strain>
    </source>
</reference>
<dbReference type="InterPro" id="IPR038731">
    <property type="entry name" value="RgtA/B/C-like"/>
</dbReference>
<feature type="transmembrane region" description="Helical" evidence="8">
    <location>
        <begin position="360"/>
        <end position="377"/>
    </location>
</feature>
<organism evidence="10 11">
    <name type="scientific">Fibrisoma montanum</name>
    <dbReference type="NCBI Taxonomy" id="2305895"/>
    <lineage>
        <taxon>Bacteria</taxon>
        <taxon>Pseudomonadati</taxon>
        <taxon>Bacteroidota</taxon>
        <taxon>Cytophagia</taxon>
        <taxon>Cytophagales</taxon>
        <taxon>Spirosomataceae</taxon>
        <taxon>Fibrisoma</taxon>
    </lineage>
</organism>
<feature type="transmembrane region" description="Helical" evidence="8">
    <location>
        <begin position="444"/>
        <end position="467"/>
    </location>
</feature>
<keyword evidence="4" id="KW-0808">Transferase</keyword>
<evidence type="ECO:0000256" key="6">
    <source>
        <dbReference type="ARBA" id="ARBA00022989"/>
    </source>
</evidence>
<feature type="domain" description="Glycosyltransferase RgtA/B/C/D-like" evidence="9">
    <location>
        <begin position="123"/>
        <end position="267"/>
    </location>
</feature>
<feature type="transmembrane region" description="Helical" evidence="8">
    <location>
        <begin position="296"/>
        <end position="319"/>
    </location>
</feature>
<dbReference type="PANTHER" id="PTHR33908:SF11">
    <property type="entry name" value="MEMBRANE PROTEIN"/>
    <property type="match status" value="1"/>
</dbReference>
<dbReference type="InterPro" id="IPR050297">
    <property type="entry name" value="LipidA_mod_glycosyltrf_83"/>
</dbReference>
<keyword evidence="3" id="KW-0328">Glycosyltransferase</keyword>
<gene>
    <name evidence="10" type="ORF">DYU11_07860</name>
</gene>
<dbReference type="Proteomes" id="UP000283523">
    <property type="component" value="Unassembled WGS sequence"/>
</dbReference>
<evidence type="ECO:0000256" key="4">
    <source>
        <dbReference type="ARBA" id="ARBA00022679"/>
    </source>
</evidence>
<evidence type="ECO:0000313" key="10">
    <source>
        <dbReference type="EMBL" id="RIV25215.1"/>
    </source>
</evidence>
<evidence type="ECO:0000259" key="9">
    <source>
        <dbReference type="Pfam" id="PF13231"/>
    </source>
</evidence>
<feature type="transmembrane region" description="Helical" evidence="8">
    <location>
        <begin position="331"/>
        <end position="348"/>
    </location>
</feature>
<evidence type="ECO:0000256" key="7">
    <source>
        <dbReference type="ARBA" id="ARBA00023136"/>
    </source>
</evidence>